<proteinExistence type="predicted"/>
<name>A0ABS5Z2N4_9ACTN</name>
<dbReference type="Proteomes" id="UP001519654">
    <property type="component" value="Unassembled WGS sequence"/>
</dbReference>
<gene>
    <name evidence="2" type="ORF">KOI35_41235</name>
</gene>
<keyword evidence="3" id="KW-1185">Reference proteome</keyword>
<feature type="region of interest" description="Disordered" evidence="1">
    <location>
        <begin position="29"/>
        <end position="55"/>
    </location>
</feature>
<evidence type="ECO:0000256" key="1">
    <source>
        <dbReference type="SAM" id="MobiDB-lite"/>
    </source>
</evidence>
<organism evidence="2 3">
    <name type="scientific">Paractinoplanes bogorensis</name>
    <dbReference type="NCBI Taxonomy" id="1610840"/>
    <lineage>
        <taxon>Bacteria</taxon>
        <taxon>Bacillati</taxon>
        <taxon>Actinomycetota</taxon>
        <taxon>Actinomycetes</taxon>
        <taxon>Micromonosporales</taxon>
        <taxon>Micromonosporaceae</taxon>
        <taxon>Paractinoplanes</taxon>
    </lineage>
</organism>
<evidence type="ECO:0000313" key="2">
    <source>
        <dbReference type="EMBL" id="MBU2669952.1"/>
    </source>
</evidence>
<dbReference type="RefSeq" id="WP_215795169.1">
    <property type="nucleotide sequence ID" value="NZ_JAHKKG010000016.1"/>
</dbReference>
<reference evidence="2 3" key="1">
    <citation type="submission" date="2021-06" db="EMBL/GenBank/DDBJ databases">
        <title>Actinoplanes lichenicola sp. nov., and Actinoplanes ovalisporus sp. nov., isolated from lichen in Thailand.</title>
        <authorList>
            <person name="Saeng-In P."/>
            <person name="Kanchanasin P."/>
            <person name="Yuki M."/>
            <person name="Kudo T."/>
            <person name="Ohkuma M."/>
            <person name="Phongsopitanun W."/>
            <person name="Tanasupawat S."/>
        </authorList>
    </citation>
    <scope>NUCLEOTIDE SEQUENCE [LARGE SCALE GENOMIC DNA]</scope>
    <source>
        <strain evidence="2 3">NBRC 110975</strain>
    </source>
</reference>
<accession>A0ABS5Z2N4</accession>
<protein>
    <submittedName>
        <fullName evidence="2">Uncharacterized protein</fullName>
    </submittedName>
</protein>
<dbReference type="EMBL" id="JAHKKG010000016">
    <property type="protein sequence ID" value="MBU2669952.1"/>
    <property type="molecule type" value="Genomic_DNA"/>
</dbReference>
<sequence length="135" mass="15140">MPHGFDDFDSFKDFAGRVRDRMRERYPDLQMGFQGSAVTNRSADDGTPFDRPGRQSDFDIAIAGDDVYTAARNLGVPFRGDGVTTGPLMAEDLRVLGLDGVVRDASTEASRRINLMIYRSMTDAVERKPTIRVWF</sequence>
<comment type="caution">
    <text evidence="2">The sequence shown here is derived from an EMBL/GenBank/DDBJ whole genome shotgun (WGS) entry which is preliminary data.</text>
</comment>
<evidence type="ECO:0000313" key="3">
    <source>
        <dbReference type="Proteomes" id="UP001519654"/>
    </source>
</evidence>